<dbReference type="EMBL" id="JAACNO010000644">
    <property type="protein sequence ID" value="KAF4146139.1"/>
    <property type="molecule type" value="Genomic_DNA"/>
</dbReference>
<accession>A0A8S9V4L4</accession>
<feature type="compositionally biased region" description="Basic and acidic residues" evidence="1">
    <location>
        <begin position="76"/>
        <end position="88"/>
    </location>
</feature>
<evidence type="ECO:0000256" key="1">
    <source>
        <dbReference type="SAM" id="MobiDB-lite"/>
    </source>
</evidence>
<evidence type="ECO:0000313" key="3">
    <source>
        <dbReference type="Proteomes" id="UP000704712"/>
    </source>
</evidence>
<dbReference type="AlphaFoldDB" id="A0A8S9V4L4"/>
<gene>
    <name evidence="2" type="ORF">GN958_ATG04614</name>
</gene>
<feature type="region of interest" description="Disordered" evidence="1">
    <location>
        <begin position="1"/>
        <end position="42"/>
    </location>
</feature>
<protein>
    <submittedName>
        <fullName evidence="2">Uncharacterized protein</fullName>
    </submittedName>
</protein>
<sequence>MDAVDKEQIRGETTACNGEQENTGRQDEQTEVNGVQTEDAEGNHELSARAIQHVFGLSRGARPLPNDDFTLPQSFIDERSSTIDSARK</sequence>
<comment type="caution">
    <text evidence="2">The sequence shown here is derived from an EMBL/GenBank/DDBJ whole genome shotgun (WGS) entry which is preliminary data.</text>
</comment>
<reference evidence="2" key="1">
    <citation type="submission" date="2020-03" db="EMBL/GenBank/DDBJ databases">
        <title>Hybrid Assembly of Korean Phytophthora infestans isolates.</title>
        <authorList>
            <person name="Prokchorchik M."/>
            <person name="Lee Y."/>
            <person name="Seo J."/>
            <person name="Cho J.-H."/>
            <person name="Park Y.-E."/>
            <person name="Jang D.-C."/>
            <person name="Im J.-S."/>
            <person name="Choi J.-G."/>
            <person name="Park H.-J."/>
            <person name="Lee G.-B."/>
            <person name="Lee Y.-G."/>
            <person name="Hong S.-Y."/>
            <person name="Cho K."/>
            <person name="Sohn K.H."/>
        </authorList>
    </citation>
    <scope>NUCLEOTIDE SEQUENCE</scope>
    <source>
        <strain evidence="2">KR_2_A2</strain>
    </source>
</reference>
<proteinExistence type="predicted"/>
<feature type="compositionally biased region" description="Basic and acidic residues" evidence="1">
    <location>
        <begin position="1"/>
        <end position="10"/>
    </location>
</feature>
<dbReference type="Proteomes" id="UP000704712">
    <property type="component" value="Unassembled WGS sequence"/>
</dbReference>
<organism evidence="2 3">
    <name type="scientific">Phytophthora infestans</name>
    <name type="common">Potato late blight agent</name>
    <name type="synonym">Botrytis infestans</name>
    <dbReference type="NCBI Taxonomy" id="4787"/>
    <lineage>
        <taxon>Eukaryota</taxon>
        <taxon>Sar</taxon>
        <taxon>Stramenopiles</taxon>
        <taxon>Oomycota</taxon>
        <taxon>Peronosporomycetes</taxon>
        <taxon>Peronosporales</taxon>
        <taxon>Peronosporaceae</taxon>
        <taxon>Phytophthora</taxon>
    </lineage>
</organism>
<feature type="region of interest" description="Disordered" evidence="1">
    <location>
        <begin position="59"/>
        <end position="88"/>
    </location>
</feature>
<name>A0A8S9V4L4_PHYIN</name>
<evidence type="ECO:0000313" key="2">
    <source>
        <dbReference type="EMBL" id="KAF4146139.1"/>
    </source>
</evidence>